<evidence type="ECO:0000313" key="3">
    <source>
        <dbReference type="Proteomes" id="UP000799438"/>
    </source>
</evidence>
<organism evidence="2 3">
    <name type="scientific">Aplosporella prunicola CBS 121167</name>
    <dbReference type="NCBI Taxonomy" id="1176127"/>
    <lineage>
        <taxon>Eukaryota</taxon>
        <taxon>Fungi</taxon>
        <taxon>Dikarya</taxon>
        <taxon>Ascomycota</taxon>
        <taxon>Pezizomycotina</taxon>
        <taxon>Dothideomycetes</taxon>
        <taxon>Dothideomycetes incertae sedis</taxon>
        <taxon>Botryosphaeriales</taxon>
        <taxon>Aplosporellaceae</taxon>
        <taxon>Aplosporella</taxon>
    </lineage>
</organism>
<dbReference type="EMBL" id="ML995483">
    <property type="protein sequence ID" value="KAF2142822.1"/>
    <property type="molecule type" value="Genomic_DNA"/>
</dbReference>
<accession>A0A6A6BF71</accession>
<feature type="transmembrane region" description="Helical" evidence="1">
    <location>
        <begin position="21"/>
        <end position="42"/>
    </location>
</feature>
<protein>
    <submittedName>
        <fullName evidence="2">Uncharacterized protein</fullName>
    </submittedName>
</protein>
<reference evidence="2" key="1">
    <citation type="journal article" date="2020" name="Stud. Mycol.">
        <title>101 Dothideomycetes genomes: a test case for predicting lifestyles and emergence of pathogens.</title>
        <authorList>
            <person name="Haridas S."/>
            <person name="Albert R."/>
            <person name="Binder M."/>
            <person name="Bloem J."/>
            <person name="Labutti K."/>
            <person name="Salamov A."/>
            <person name="Andreopoulos B."/>
            <person name="Baker S."/>
            <person name="Barry K."/>
            <person name="Bills G."/>
            <person name="Bluhm B."/>
            <person name="Cannon C."/>
            <person name="Castanera R."/>
            <person name="Culley D."/>
            <person name="Daum C."/>
            <person name="Ezra D."/>
            <person name="Gonzalez J."/>
            <person name="Henrissat B."/>
            <person name="Kuo A."/>
            <person name="Liang C."/>
            <person name="Lipzen A."/>
            <person name="Lutzoni F."/>
            <person name="Magnuson J."/>
            <person name="Mondo S."/>
            <person name="Nolan M."/>
            <person name="Ohm R."/>
            <person name="Pangilinan J."/>
            <person name="Park H.-J."/>
            <person name="Ramirez L."/>
            <person name="Alfaro M."/>
            <person name="Sun H."/>
            <person name="Tritt A."/>
            <person name="Yoshinaga Y."/>
            <person name="Zwiers L.-H."/>
            <person name="Turgeon B."/>
            <person name="Goodwin S."/>
            <person name="Spatafora J."/>
            <person name="Crous P."/>
            <person name="Grigoriev I."/>
        </authorList>
    </citation>
    <scope>NUCLEOTIDE SEQUENCE</scope>
    <source>
        <strain evidence="2">CBS 121167</strain>
    </source>
</reference>
<gene>
    <name evidence="2" type="ORF">K452DRAFT_11265</name>
</gene>
<dbReference type="RefSeq" id="XP_033398534.1">
    <property type="nucleotide sequence ID" value="XM_033535048.1"/>
</dbReference>
<dbReference type="Proteomes" id="UP000799438">
    <property type="component" value="Unassembled WGS sequence"/>
</dbReference>
<evidence type="ECO:0000256" key="1">
    <source>
        <dbReference type="SAM" id="Phobius"/>
    </source>
</evidence>
<name>A0A6A6BF71_9PEZI</name>
<keyword evidence="1" id="KW-0472">Membrane</keyword>
<keyword evidence="1" id="KW-1133">Transmembrane helix</keyword>
<evidence type="ECO:0000313" key="2">
    <source>
        <dbReference type="EMBL" id="KAF2142822.1"/>
    </source>
</evidence>
<keyword evidence="3" id="KW-1185">Reference proteome</keyword>
<sequence>MVTHLTTNQPVHSLNLAERTGCLVLCDLWSYVLVIVVVLVYVQLQLGFPYDAWALDSDSSHHMSVRQHNHAKKKSIAAQMVAKRTISHVHIDGGPVPIRAILMIVMEVSAPTVDHEDLVIRRINYYSAKRKASLVMSQKFEDDRKPCGCWQTHACTTCR</sequence>
<dbReference type="AlphaFoldDB" id="A0A6A6BF71"/>
<proteinExistence type="predicted"/>
<keyword evidence="1" id="KW-0812">Transmembrane</keyword>
<dbReference type="GeneID" id="54292542"/>